<protein>
    <recommendedName>
        <fullName evidence="3">CdiI immunity protein domain-containing protein</fullName>
    </recommendedName>
</protein>
<proteinExistence type="predicted"/>
<gene>
    <name evidence="1" type="ORF">ATE80_13710</name>
</gene>
<evidence type="ECO:0008006" key="3">
    <source>
        <dbReference type="Google" id="ProtNLM"/>
    </source>
</evidence>
<keyword evidence="2" id="KW-1185">Reference proteome</keyword>
<dbReference type="AlphaFoldDB" id="A0A117IWI5"/>
<evidence type="ECO:0000313" key="2">
    <source>
        <dbReference type="Proteomes" id="UP000054011"/>
    </source>
</evidence>
<sequence>MHDPAAHRDDTVFDFGVTALGASFHGDWCLDAENEIDHVFTYLGQQGDPSGLLLLIQDLLRLRDSDLSDDELTLLWHATDPPLGGAPELQGTARAWFDRLLAVVVPLAQSRGAAAASCSTYPACVPAGTSPAAVEHRRMTAEVVELVDMLDERQSWSHRPLTPTRQALVRCAETVCSELAFRFLLGSADLFCSRLTTVIYERLGRLSAAFGHGPYVVDAVRHLVEESPPRP</sequence>
<evidence type="ECO:0000313" key="1">
    <source>
        <dbReference type="EMBL" id="KUH38243.1"/>
    </source>
</evidence>
<comment type="caution">
    <text evidence="1">The sequence shown here is derived from an EMBL/GenBank/DDBJ whole genome shotgun (WGS) entry which is preliminary data.</text>
</comment>
<accession>A0A117IWI5</accession>
<dbReference type="EMBL" id="LNSV01000029">
    <property type="protein sequence ID" value="KUH38243.1"/>
    <property type="molecule type" value="Genomic_DNA"/>
</dbReference>
<dbReference type="Proteomes" id="UP000054011">
    <property type="component" value="Unassembled WGS sequence"/>
</dbReference>
<dbReference type="RefSeq" id="WP_058942488.1">
    <property type="nucleotide sequence ID" value="NZ_LNSV01000029.1"/>
</dbReference>
<reference evidence="1 2" key="1">
    <citation type="submission" date="2015-11" db="EMBL/GenBank/DDBJ databases">
        <title>Genome-wide analysis reveals the secondary metabolome in Streptomyces kanasensis ZX01.</title>
        <authorList>
            <person name="Zhang G."/>
            <person name="Han L."/>
            <person name="Feng J."/>
            <person name="Zhang X."/>
        </authorList>
    </citation>
    <scope>NUCLEOTIDE SEQUENCE [LARGE SCALE GENOMIC DNA]</scope>
    <source>
        <strain evidence="1 2">ZX01</strain>
    </source>
</reference>
<dbReference type="OrthoDB" id="4178512at2"/>
<organism evidence="1 2">
    <name type="scientific">Streptomyces kanasensis</name>
    <dbReference type="NCBI Taxonomy" id="936756"/>
    <lineage>
        <taxon>Bacteria</taxon>
        <taxon>Bacillati</taxon>
        <taxon>Actinomycetota</taxon>
        <taxon>Actinomycetes</taxon>
        <taxon>Kitasatosporales</taxon>
        <taxon>Streptomycetaceae</taxon>
        <taxon>Streptomyces</taxon>
    </lineage>
</organism>
<name>A0A117IWI5_9ACTN</name>